<keyword evidence="6 18" id="KW-0732">Signal</keyword>
<dbReference type="EnsemblPlants" id="KEH40074">
    <property type="protein sequence ID" value="KEH40074"/>
    <property type="gene ID" value="MTR_1g021635"/>
</dbReference>
<feature type="chain" id="PRO_5014500648" evidence="18">
    <location>
        <begin position="22"/>
        <end position="674"/>
    </location>
</feature>
<feature type="signal peptide" evidence="18">
    <location>
        <begin position="1"/>
        <end position="21"/>
    </location>
</feature>
<keyword evidence="11 17" id="KW-1133">Transmembrane helix</keyword>
<dbReference type="InterPro" id="IPR011009">
    <property type="entry name" value="Kinase-like_dom_sf"/>
</dbReference>
<reference evidence="21 24" key="1">
    <citation type="journal article" date="2011" name="Nature">
        <title>The Medicago genome provides insight into the evolution of rhizobial symbioses.</title>
        <authorList>
            <person name="Young N.D."/>
            <person name="Debelle F."/>
            <person name="Oldroyd G.E."/>
            <person name="Geurts R."/>
            <person name="Cannon S.B."/>
            <person name="Udvardi M.K."/>
            <person name="Benedito V.A."/>
            <person name="Mayer K.F."/>
            <person name="Gouzy J."/>
            <person name="Schoof H."/>
            <person name="Van de Peer Y."/>
            <person name="Proost S."/>
            <person name="Cook D.R."/>
            <person name="Meyers B.C."/>
            <person name="Spannagl M."/>
            <person name="Cheung F."/>
            <person name="De Mita S."/>
            <person name="Krishnakumar V."/>
            <person name="Gundlach H."/>
            <person name="Zhou S."/>
            <person name="Mudge J."/>
            <person name="Bharti A.K."/>
            <person name="Murray J.D."/>
            <person name="Naoumkina M.A."/>
            <person name="Rosen B."/>
            <person name="Silverstein K.A."/>
            <person name="Tang H."/>
            <person name="Rombauts S."/>
            <person name="Zhao P.X."/>
            <person name="Zhou P."/>
            <person name="Barbe V."/>
            <person name="Bardou P."/>
            <person name="Bechner M."/>
            <person name="Bellec A."/>
            <person name="Berger A."/>
            <person name="Berges H."/>
            <person name="Bidwell S."/>
            <person name="Bisseling T."/>
            <person name="Choisne N."/>
            <person name="Couloux A."/>
            <person name="Denny R."/>
            <person name="Deshpande S."/>
            <person name="Dai X."/>
            <person name="Doyle J.J."/>
            <person name="Dudez A.M."/>
            <person name="Farmer A.D."/>
            <person name="Fouteau S."/>
            <person name="Franken C."/>
            <person name="Gibelin C."/>
            <person name="Gish J."/>
            <person name="Goldstein S."/>
            <person name="Gonzalez A.J."/>
            <person name="Green P.J."/>
            <person name="Hallab A."/>
            <person name="Hartog M."/>
            <person name="Hua A."/>
            <person name="Humphray S.J."/>
            <person name="Jeong D.H."/>
            <person name="Jing Y."/>
            <person name="Jocker A."/>
            <person name="Kenton S.M."/>
            <person name="Kim D.J."/>
            <person name="Klee K."/>
            <person name="Lai H."/>
            <person name="Lang C."/>
            <person name="Lin S."/>
            <person name="Macmil S.L."/>
            <person name="Magdelenat G."/>
            <person name="Matthews L."/>
            <person name="McCorrison J."/>
            <person name="Monaghan E.L."/>
            <person name="Mun J.H."/>
            <person name="Najar F.Z."/>
            <person name="Nicholson C."/>
            <person name="Noirot C."/>
            <person name="O'Bleness M."/>
            <person name="Paule C.R."/>
            <person name="Poulain J."/>
            <person name="Prion F."/>
            <person name="Qin B."/>
            <person name="Qu C."/>
            <person name="Retzel E.F."/>
            <person name="Riddle C."/>
            <person name="Sallet E."/>
            <person name="Samain S."/>
            <person name="Samson N."/>
            <person name="Sanders I."/>
            <person name="Saurat O."/>
            <person name="Scarpelli C."/>
            <person name="Schiex T."/>
            <person name="Segurens B."/>
            <person name="Severin A.J."/>
            <person name="Sherrier D.J."/>
            <person name="Shi R."/>
            <person name="Sims S."/>
            <person name="Singer S.R."/>
            <person name="Sinharoy S."/>
            <person name="Sterck L."/>
            <person name="Viollet A."/>
            <person name="Wang B.B."/>
            <person name="Wang K."/>
            <person name="Wang M."/>
            <person name="Wang X."/>
            <person name="Warfsmann J."/>
            <person name="Weissenbach J."/>
            <person name="White D.D."/>
            <person name="White J.D."/>
            <person name="Wiley G.B."/>
            <person name="Wincker P."/>
            <person name="Xing Y."/>
            <person name="Yang L."/>
            <person name="Yao Z."/>
            <person name="Ying F."/>
            <person name="Zhai J."/>
            <person name="Zhou L."/>
            <person name="Zuber A."/>
            <person name="Denarie J."/>
            <person name="Dixon R.A."/>
            <person name="May G.D."/>
            <person name="Schwartz D.C."/>
            <person name="Rogers J."/>
            <person name="Quetier F."/>
            <person name="Town C.D."/>
            <person name="Roe B.A."/>
        </authorList>
    </citation>
    <scope>NUCLEOTIDE SEQUENCE [LARGE SCALE GENOMIC DNA]</scope>
    <source>
        <strain evidence="21">A17</strain>
        <strain evidence="23 24">cv. Jemalong A17</strain>
    </source>
</reference>
<keyword evidence="2" id="KW-0723">Serine/threonine-protein kinase</keyword>
<proteinExistence type="predicted"/>
<dbReference type="SMART" id="SM00220">
    <property type="entry name" value="S_TKc"/>
    <property type="match status" value="1"/>
</dbReference>
<evidence type="ECO:0000313" key="23">
    <source>
        <dbReference type="EnsemblPlants" id="KEH40074"/>
    </source>
</evidence>
<dbReference type="PANTHER" id="PTHR27002:SF1104">
    <property type="entry name" value="CYSTEINE-RICH RECEPTOR-LIKE PROTEIN KINASE 27-RELATED"/>
    <property type="match status" value="1"/>
</dbReference>
<name>A0A072VDH5_MEDTR</name>
<dbReference type="FunFam" id="3.30.200.20:FF:000142">
    <property type="entry name" value="Cysteine-rich receptor-like protein kinase 10"/>
    <property type="match status" value="1"/>
</dbReference>
<dbReference type="InterPro" id="IPR008271">
    <property type="entry name" value="Ser/Thr_kinase_AS"/>
</dbReference>
<dbReference type="InterPro" id="IPR038408">
    <property type="entry name" value="GNK2_sf"/>
</dbReference>
<comment type="subcellular location">
    <subcellularLocation>
        <location evidence="1">Membrane</location>
        <topology evidence="1">Single-pass membrane protein</topology>
    </subcellularLocation>
</comment>
<dbReference type="PROSITE" id="PS00108">
    <property type="entry name" value="PROTEIN_KINASE_ST"/>
    <property type="match status" value="1"/>
</dbReference>
<dbReference type="KEGG" id="mtr:25482086"/>
<evidence type="ECO:0000256" key="1">
    <source>
        <dbReference type="ARBA" id="ARBA00004167"/>
    </source>
</evidence>
<dbReference type="GO" id="GO:0009737">
    <property type="term" value="P:response to abscisic acid"/>
    <property type="evidence" value="ECO:0007669"/>
    <property type="project" value="UniProtKB-ARBA"/>
</dbReference>
<dbReference type="InterPro" id="IPR000719">
    <property type="entry name" value="Prot_kinase_dom"/>
</dbReference>
<evidence type="ECO:0000259" key="20">
    <source>
        <dbReference type="PROSITE" id="PS51473"/>
    </source>
</evidence>
<evidence type="ECO:0000256" key="4">
    <source>
        <dbReference type="ARBA" id="ARBA00022679"/>
    </source>
</evidence>
<evidence type="ECO:0000313" key="22">
    <source>
        <dbReference type="EMBL" id="RHN77397.1"/>
    </source>
</evidence>
<dbReference type="PROSITE" id="PS50011">
    <property type="entry name" value="PROTEIN_KINASE_DOM"/>
    <property type="match status" value="1"/>
</dbReference>
<keyword evidence="10 15" id="KW-0067">ATP-binding</keyword>
<dbReference type="GO" id="GO:0005886">
    <property type="term" value="C:plasma membrane"/>
    <property type="evidence" value="ECO:0000318"/>
    <property type="project" value="GO_Central"/>
</dbReference>
<feature type="domain" description="Protein kinase" evidence="19">
    <location>
        <begin position="359"/>
        <end position="634"/>
    </location>
</feature>
<dbReference type="GO" id="GO:0004674">
    <property type="term" value="F:protein serine/threonine kinase activity"/>
    <property type="evidence" value="ECO:0000318"/>
    <property type="project" value="GO_Central"/>
</dbReference>
<evidence type="ECO:0000256" key="13">
    <source>
        <dbReference type="ARBA" id="ARBA00023170"/>
    </source>
</evidence>
<feature type="domain" description="Gnk2-homologous" evidence="20">
    <location>
        <begin position="30"/>
        <end position="135"/>
    </location>
</feature>
<feature type="compositionally biased region" description="Polar residues" evidence="16">
    <location>
        <begin position="651"/>
        <end position="674"/>
    </location>
</feature>
<keyword evidence="12 17" id="KW-0472">Membrane</keyword>
<protein>
    <submittedName>
        <fullName evidence="21">Cysteine-rich receptor-kinase-like protein</fullName>
    </submittedName>
</protein>
<feature type="compositionally biased region" description="Low complexity" evidence="16">
    <location>
        <begin position="258"/>
        <end position="272"/>
    </location>
</feature>
<reference evidence="23" key="3">
    <citation type="submission" date="2015-04" db="UniProtKB">
        <authorList>
            <consortium name="EnsemblPlants"/>
        </authorList>
    </citation>
    <scope>IDENTIFICATION</scope>
    <source>
        <strain evidence="23">cv. Jemalong A17</strain>
    </source>
</reference>
<dbReference type="FunFam" id="1.10.510.10:FF:000343">
    <property type="entry name" value="Cysteine-rich receptor-like protein kinase 28"/>
    <property type="match status" value="1"/>
</dbReference>
<sequence length="674" mass="75886">MSSFLCSLLLIFIFTSQLTTADVDQGKNFQYFCDQNNDGGIYTTNSTYHTNLNTLLSILTSNKEINYGFYNSSYGINSDKVNAIGLCRGDLKPNDCRNCLQNSTVFLTQRCQNRKQAIGWYDDDRCMLRYSSRSIFGLYDTRPYYEAWSLKTAINEDEFDKVRKNLLDNLRNRAASGDSDLKYAVGSDEVGPNNNQTIYGLAQCTPDLFKTFCDDCLVQSINEIAICCNNRMSARVVRPSCYLRYETDSLFYQPTQDSPSSLSPSPTSVPSLAAPPPFANNTTSYPGKSNNYGSTIGIAIGVPIALVAMVFIFICIYLKVRKPKKRFEEVQEEEDDDKIEITEGLQFHFNTIRIATNDFSDSDKLGQGGFGVVYKGRLSNGLEIAIKRLSMNSGQGDLEFKNEVFFLAKLQHRNLVRLLGFCLEGSERLLIYEFVHNKSLDYFIFDQAKKAQLNWERRYTIILGIARGILYLHEDSRVRVIHRDLKASNILLDKRMNPKIADFGMARLFGVDQTQENTNRIVGTYGYMAPEYARHGQFSTKSDVFSFGILVLEIVSGTKNSYIRDGENTEYLSSFAWRNWKEGTAANIIDPTLNNDSLNEIMRCIHIGLLCVQENVASRPTMASVVVTLNSPSVTLPIPLQPAFHIGPQDMKSSGHSSAQESVNGASNTQLFPR</sequence>
<keyword evidence="5 17" id="KW-0812">Transmembrane</keyword>
<keyword evidence="4 22" id="KW-0808">Transferase</keyword>
<dbReference type="GO" id="GO:0007165">
    <property type="term" value="P:signal transduction"/>
    <property type="evidence" value="ECO:0000318"/>
    <property type="project" value="GO_Central"/>
</dbReference>
<keyword evidence="3" id="KW-0597">Phosphoprotein</keyword>
<organism evidence="21 24">
    <name type="scientific">Medicago truncatula</name>
    <name type="common">Barrel medic</name>
    <name type="synonym">Medicago tribuloides</name>
    <dbReference type="NCBI Taxonomy" id="3880"/>
    <lineage>
        <taxon>Eukaryota</taxon>
        <taxon>Viridiplantae</taxon>
        <taxon>Streptophyta</taxon>
        <taxon>Embryophyta</taxon>
        <taxon>Tracheophyta</taxon>
        <taxon>Spermatophyta</taxon>
        <taxon>Magnoliopsida</taxon>
        <taxon>eudicotyledons</taxon>
        <taxon>Gunneridae</taxon>
        <taxon>Pentapetalae</taxon>
        <taxon>rosids</taxon>
        <taxon>fabids</taxon>
        <taxon>Fabales</taxon>
        <taxon>Fabaceae</taxon>
        <taxon>Papilionoideae</taxon>
        <taxon>50 kb inversion clade</taxon>
        <taxon>NPAAA clade</taxon>
        <taxon>Hologalegina</taxon>
        <taxon>IRL clade</taxon>
        <taxon>Trifolieae</taxon>
        <taxon>Medicago</taxon>
    </lineage>
</organism>
<evidence type="ECO:0000256" key="16">
    <source>
        <dbReference type="SAM" id="MobiDB-lite"/>
    </source>
</evidence>
<keyword evidence="14" id="KW-0325">Glycoprotein</keyword>
<dbReference type="CDD" id="cd23509">
    <property type="entry name" value="Gnk2-like"/>
    <property type="match status" value="2"/>
</dbReference>
<dbReference type="Gene3D" id="3.30.430.20">
    <property type="entry name" value="Gnk2 domain, C-X8-C-X2-C motif"/>
    <property type="match status" value="2"/>
</dbReference>
<feature type="region of interest" description="Disordered" evidence="16">
    <location>
        <begin position="254"/>
        <end position="276"/>
    </location>
</feature>
<dbReference type="PROSITE" id="PS00107">
    <property type="entry name" value="PROTEIN_KINASE_ATP"/>
    <property type="match status" value="1"/>
</dbReference>
<evidence type="ECO:0000256" key="12">
    <source>
        <dbReference type="ARBA" id="ARBA00023136"/>
    </source>
</evidence>
<dbReference type="Pfam" id="PF07714">
    <property type="entry name" value="PK_Tyr_Ser-Thr"/>
    <property type="match status" value="1"/>
</dbReference>
<keyword evidence="13 21" id="KW-0675">Receptor</keyword>
<accession>A0A072VDH5</accession>
<feature type="transmembrane region" description="Helical" evidence="17">
    <location>
        <begin position="296"/>
        <end position="318"/>
    </location>
</feature>
<dbReference type="SUPFAM" id="SSF56112">
    <property type="entry name" value="Protein kinase-like (PK-like)"/>
    <property type="match status" value="1"/>
</dbReference>
<evidence type="ECO:0000256" key="17">
    <source>
        <dbReference type="SAM" id="Phobius"/>
    </source>
</evidence>
<dbReference type="GO" id="GO:0005524">
    <property type="term" value="F:ATP binding"/>
    <property type="evidence" value="ECO:0007669"/>
    <property type="project" value="UniProtKB-UniRule"/>
</dbReference>
<evidence type="ECO:0000256" key="7">
    <source>
        <dbReference type="ARBA" id="ARBA00022737"/>
    </source>
</evidence>
<feature type="domain" description="Gnk2-homologous" evidence="20">
    <location>
        <begin position="141"/>
        <end position="250"/>
    </location>
</feature>
<evidence type="ECO:0000313" key="21">
    <source>
        <dbReference type="EMBL" id="KEH40074.1"/>
    </source>
</evidence>
<dbReference type="FunFam" id="3.30.430.20:FF:000003">
    <property type="entry name" value="Cysteine-rich RLK (RECEPTOR-like protein kinase) 10"/>
    <property type="match status" value="1"/>
</dbReference>
<evidence type="ECO:0000256" key="3">
    <source>
        <dbReference type="ARBA" id="ARBA00022553"/>
    </source>
</evidence>
<dbReference type="EMBL" id="CM001217">
    <property type="protein sequence ID" value="KEH40074.1"/>
    <property type="molecule type" value="Genomic_DNA"/>
</dbReference>
<dbReference type="HOGENOM" id="CLU_000288_35_7_1"/>
<evidence type="ECO:0000256" key="9">
    <source>
        <dbReference type="ARBA" id="ARBA00022777"/>
    </source>
</evidence>
<dbReference type="OrthoDB" id="2015071at2759"/>
<feature type="region of interest" description="Disordered" evidence="16">
    <location>
        <begin position="647"/>
        <end position="674"/>
    </location>
</feature>
<evidence type="ECO:0000256" key="8">
    <source>
        <dbReference type="ARBA" id="ARBA00022741"/>
    </source>
</evidence>
<evidence type="ECO:0000313" key="25">
    <source>
        <dbReference type="Proteomes" id="UP000265566"/>
    </source>
</evidence>
<keyword evidence="24" id="KW-1185">Reference proteome</keyword>
<dbReference type="Gene3D" id="1.10.510.10">
    <property type="entry name" value="Transferase(Phosphotransferase) domain 1"/>
    <property type="match status" value="1"/>
</dbReference>
<keyword evidence="9" id="KW-0418">Kinase</keyword>
<dbReference type="InterPro" id="IPR002902">
    <property type="entry name" value="GNK2"/>
</dbReference>
<evidence type="ECO:0000259" key="19">
    <source>
        <dbReference type="PROSITE" id="PS50011"/>
    </source>
</evidence>
<evidence type="ECO:0000256" key="15">
    <source>
        <dbReference type="PROSITE-ProRule" id="PRU10141"/>
    </source>
</evidence>
<keyword evidence="7" id="KW-0677">Repeat</keyword>
<gene>
    <name evidence="23" type="primary">25482086</name>
    <name evidence="21" type="ordered locus">MTR_1g021635</name>
    <name evidence="22" type="ORF">MtrunA17_Chr1g0154351</name>
</gene>
<dbReference type="Gene3D" id="3.30.200.20">
    <property type="entry name" value="Phosphorylase Kinase, domain 1"/>
    <property type="match status" value="1"/>
</dbReference>
<evidence type="ECO:0000256" key="11">
    <source>
        <dbReference type="ARBA" id="ARBA00022989"/>
    </source>
</evidence>
<dbReference type="Proteomes" id="UP000002051">
    <property type="component" value="Unassembled WGS sequence"/>
</dbReference>
<dbReference type="FunFam" id="3.30.430.20:FF:000002">
    <property type="entry name" value="Cysteine-rich receptor-like protein kinase 10"/>
    <property type="match status" value="1"/>
</dbReference>
<feature type="binding site" evidence="15">
    <location>
        <position position="387"/>
    </location>
    <ligand>
        <name>ATP</name>
        <dbReference type="ChEBI" id="CHEBI:30616"/>
    </ligand>
</feature>
<evidence type="ECO:0000256" key="10">
    <source>
        <dbReference type="ARBA" id="ARBA00022840"/>
    </source>
</evidence>
<dbReference type="GO" id="GO:0006955">
    <property type="term" value="P:immune response"/>
    <property type="evidence" value="ECO:0000318"/>
    <property type="project" value="GO_Central"/>
</dbReference>
<keyword evidence="8 15" id="KW-0547">Nucleotide-binding</keyword>
<dbReference type="Pfam" id="PF01657">
    <property type="entry name" value="Stress-antifung"/>
    <property type="match status" value="2"/>
</dbReference>
<evidence type="ECO:0000256" key="2">
    <source>
        <dbReference type="ARBA" id="ARBA00022527"/>
    </source>
</evidence>
<evidence type="ECO:0000256" key="18">
    <source>
        <dbReference type="SAM" id="SignalP"/>
    </source>
</evidence>
<reference evidence="22" key="5">
    <citation type="journal article" date="2018" name="Nat. Plants">
        <title>Whole-genome landscape of Medicago truncatula symbiotic genes.</title>
        <authorList>
            <person name="Pecrix Y."/>
            <person name="Gamas P."/>
            <person name="Carrere S."/>
        </authorList>
    </citation>
    <scope>NUCLEOTIDE SEQUENCE</scope>
    <source>
        <tissue evidence="22">Leaves</tissue>
    </source>
</reference>
<reference evidence="21 24" key="2">
    <citation type="journal article" date="2014" name="BMC Genomics">
        <title>An improved genome release (version Mt4.0) for the model legume Medicago truncatula.</title>
        <authorList>
            <person name="Tang H."/>
            <person name="Krishnakumar V."/>
            <person name="Bidwell S."/>
            <person name="Rosen B."/>
            <person name="Chan A."/>
            <person name="Zhou S."/>
            <person name="Gentzbittel L."/>
            <person name="Childs K.L."/>
            <person name="Yandell M."/>
            <person name="Gundlach H."/>
            <person name="Mayer K.F."/>
            <person name="Schwartz D.C."/>
            <person name="Town C.D."/>
        </authorList>
    </citation>
    <scope>GENOME REANNOTATION</scope>
    <source>
        <strain evidence="21">A17</strain>
        <strain evidence="23 24">cv. Jemalong A17</strain>
    </source>
</reference>
<reference evidence="25" key="4">
    <citation type="journal article" date="2018" name="Nat. Plants">
        <title>Whole-genome landscape of Medicago truncatula symbiotic genes.</title>
        <authorList>
            <person name="Pecrix Y."/>
            <person name="Staton S.E."/>
            <person name="Sallet E."/>
            <person name="Lelandais-Briere C."/>
            <person name="Moreau S."/>
            <person name="Carrere S."/>
            <person name="Blein T."/>
            <person name="Jardinaud M.F."/>
            <person name="Latrasse D."/>
            <person name="Zouine M."/>
            <person name="Zahm M."/>
            <person name="Kreplak J."/>
            <person name="Mayjonade B."/>
            <person name="Satge C."/>
            <person name="Perez M."/>
            <person name="Cauet S."/>
            <person name="Marande W."/>
            <person name="Chantry-Darmon C."/>
            <person name="Lopez-Roques C."/>
            <person name="Bouchez O."/>
            <person name="Berard A."/>
            <person name="Debelle F."/>
            <person name="Munos S."/>
            <person name="Bendahmane A."/>
            <person name="Berges H."/>
            <person name="Niebel A."/>
            <person name="Buitink J."/>
            <person name="Frugier F."/>
            <person name="Benhamed M."/>
            <person name="Crespi M."/>
            <person name="Gouzy J."/>
            <person name="Gamas P."/>
        </authorList>
    </citation>
    <scope>NUCLEOTIDE SEQUENCE [LARGE SCALE GENOMIC DNA]</scope>
    <source>
        <strain evidence="25">cv. Jemalong A17</strain>
    </source>
</reference>
<dbReference type="Gramene" id="rna844">
    <property type="protein sequence ID" value="RHN77397.1"/>
    <property type="gene ID" value="gene844"/>
</dbReference>
<dbReference type="InterPro" id="IPR017441">
    <property type="entry name" value="Protein_kinase_ATP_BS"/>
</dbReference>
<dbReference type="AlphaFoldDB" id="A0A072VDH5"/>
<evidence type="ECO:0000256" key="6">
    <source>
        <dbReference type="ARBA" id="ARBA00022729"/>
    </source>
</evidence>
<dbReference type="CDD" id="cd14066">
    <property type="entry name" value="STKc_IRAK"/>
    <property type="match status" value="1"/>
</dbReference>
<evidence type="ECO:0000256" key="14">
    <source>
        <dbReference type="ARBA" id="ARBA00023180"/>
    </source>
</evidence>
<evidence type="ECO:0000256" key="5">
    <source>
        <dbReference type="ARBA" id="ARBA00022692"/>
    </source>
</evidence>
<dbReference type="Proteomes" id="UP000265566">
    <property type="component" value="Chromosome 1"/>
</dbReference>
<dbReference type="EMBL" id="PSQE01000001">
    <property type="protein sequence ID" value="RHN77397.1"/>
    <property type="molecule type" value="Genomic_DNA"/>
</dbReference>
<dbReference type="InterPro" id="IPR001245">
    <property type="entry name" value="Ser-Thr/Tyr_kinase_cat_dom"/>
</dbReference>
<evidence type="ECO:0000313" key="24">
    <source>
        <dbReference type="Proteomes" id="UP000002051"/>
    </source>
</evidence>
<dbReference type="PROSITE" id="PS51473">
    <property type="entry name" value="GNK2"/>
    <property type="match status" value="2"/>
</dbReference>
<dbReference type="PANTHER" id="PTHR27002">
    <property type="entry name" value="RECEPTOR-LIKE SERINE/THREONINE-PROTEIN KINASE SD1-8"/>
    <property type="match status" value="1"/>
</dbReference>